<name>A0A813YSF0_9BILA</name>
<dbReference type="EMBL" id="CAJOBC010001345">
    <property type="protein sequence ID" value="CAF3672980.1"/>
    <property type="molecule type" value="Genomic_DNA"/>
</dbReference>
<protein>
    <recommendedName>
        <fullName evidence="8">Cardiolipin synthase N-terminal domain-containing protein</fullName>
    </recommendedName>
</protein>
<dbReference type="EMBL" id="CAJOBA010006824">
    <property type="protein sequence ID" value="CAF3784241.1"/>
    <property type="molecule type" value="Genomic_DNA"/>
</dbReference>
<proteinExistence type="predicted"/>
<evidence type="ECO:0000256" key="1">
    <source>
        <dbReference type="ARBA" id="ARBA00004651"/>
    </source>
</evidence>
<dbReference type="InterPro" id="IPR027379">
    <property type="entry name" value="CLS_N"/>
</dbReference>
<feature type="transmembrane region" description="Helical" evidence="6">
    <location>
        <begin position="32"/>
        <end position="54"/>
    </location>
</feature>
<evidence type="ECO:0000313" key="11">
    <source>
        <dbReference type="EMBL" id="CAF3672980.1"/>
    </source>
</evidence>
<evidence type="ECO:0000256" key="2">
    <source>
        <dbReference type="ARBA" id="ARBA00022475"/>
    </source>
</evidence>
<comment type="caution">
    <text evidence="9">The sequence shown here is derived from an EMBL/GenBank/DDBJ whole genome shotgun (WGS) entry which is preliminary data.</text>
</comment>
<keyword evidence="13" id="KW-1185">Reference proteome</keyword>
<feature type="chain" id="PRO_5035599265" description="Cardiolipin synthase N-terminal domain-containing protein" evidence="7">
    <location>
        <begin position="23"/>
        <end position="97"/>
    </location>
</feature>
<dbReference type="Proteomes" id="UP000681722">
    <property type="component" value="Unassembled WGS sequence"/>
</dbReference>
<dbReference type="Proteomes" id="UP000663829">
    <property type="component" value="Unassembled WGS sequence"/>
</dbReference>
<gene>
    <name evidence="9" type="ORF">GPM918_LOCUS7975</name>
    <name evidence="10" type="ORF">OVA965_LOCUS15242</name>
    <name evidence="11" type="ORF">SRO942_LOCUS7975</name>
    <name evidence="12" type="ORF">TMI583_LOCUS15250</name>
</gene>
<accession>A0A813YSF0</accession>
<dbReference type="Pfam" id="PF13396">
    <property type="entry name" value="PLDc_N"/>
    <property type="match status" value="1"/>
</dbReference>
<dbReference type="EMBL" id="CAJNOK010006814">
    <property type="protein sequence ID" value="CAF1015126.1"/>
    <property type="molecule type" value="Genomic_DNA"/>
</dbReference>
<feature type="domain" description="Cardiolipin synthase N-terminal" evidence="8">
    <location>
        <begin position="47"/>
        <end position="89"/>
    </location>
</feature>
<reference evidence="9" key="1">
    <citation type="submission" date="2021-02" db="EMBL/GenBank/DDBJ databases">
        <authorList>
            <person name="Nowell W R."/>
        </authorList>
    </citation>
    <scope>NUCLEOTIDE SEQUENCE</scope>
</reference>
<evidence type="ECO:0000313" key="12">
    <source>
        <dbReference type="EMBL" id="CAF3784241.1"/>
    </source>
</evidence>
<evidence type="ECO:0000256" key="4">
    <source>
        <dbReference type="ARBA" id="ARBA00022989"/>
    </source>
</evidence>
<dbReference type="AlphaFoldDB" id="A0A813YSF0"/>
<evidence type="ECO:0000256" key="7">
    <source>
        <dbReference type="SAM" id="SignalP"/>
    </source>
</evidence>
<evidence type="ECO:0000256" key="3">
    <source>
        <dbReference type="ARBA" id="ARBA00022692"/>
    </source>
</evidence>
<evidence type="ECO:0000313" key="13">
    <source>
        <dbReference type="Proteomes" id="UP000663829"/>
    </source>
</evidence>
<dbReference type="OrthoDB" id="10054004at2759"/>
<keyword evidence="2" id="KW-1003">Cell membrane</keyword>
<evidence type="ECO:0000313" key="10">
    <source>
        <dbReference type="EMBL" id="CAF1015126.1"/>
    </source>
</evidence>
<keyword evidence="5 6" id="KW-0472">Membrane</keyword>
<comment type="subcellular location">
    <subcellularLocation>
        <location evidence="1">Cell membrane</location>
        <topology evidence="1">Multi-pass membrane protein</topology>
    </subcellularLocation>
</comment>
<dbReference type="Proteomes" id="UP000682733">
    <property type="component" value="Unassembled WGS sequence"/>
</dbReference>
<evidence type="ECO:0000256" key="6">
    <source>
        <dbReference type="SAM" id="Phobius"/>
    </source>
</evidence>
<keyword evidence="4 6" id="KW-1133">Transmembrane helix</keyword>
<keyword evidence="3 6" id="KW-0812">Transmembrane</keyword>
<evidence type="ECO:0000313" key="9">
    <source>
        <dbReference type="EMBL" id="CAF0888140.1"/>
    </source>
</evidence>
<dbReference type="Proteomes" id="UP000677228">
    <property type="component" value="Unassembled WGS sequence"/>
</dbReference>
<evidence type="ECO:0000259" key="8">
    <source>
        <dbReference type="Pfam" id="PF13396"/>
    </source>
</evidence>
<evidence type="ECO:0000256" key="5">
    <source>
        <dbReference type="ARBA" id="ARBA00023136"/>
    </source>
</evidence>
<dbReference type="EMBL" id="CAJNOQ010001345">
    <property type="protein sequence ID" value="CAF0888140.1"/>
    <property type="molecule type" value="Genomic_DNA"/>
</dbReference>
<feature type="transmembrane region" description="Helical" evidence="6">
    <location>
        <begin position="66"/>
        <end position="85"/>
    </location>
</feature>
<feature type="signal peptide" evidence="7">
    <location>
        <begin position="1"/>
        <end position="22"/>
    </location>
</feature>
<sequence>MFKNQGIMFGLLVLLCVNQVICLQHTNNNQIVIGSSIGGVLGLIILILDLIAVFELLKSGRGLGSKLLWILLIIFFPVGGLLIYLCCGRRKTVDSVV</sequence>
<dbReference type="GO" id="GO:0005886">
    <property type="term" value="C:plasma membrane"/>
    <property type="evidence" value="ECO:0007669"/>
    <property type="project" value="UniProtKB-SubCell"/>
</dbReference>
<keyword evidence="7" id="KW-0732">Signal</keyword>
<organism evidence="9 13">
    <name type="scientific">Didymodactylos carnosus</name>
    <dbReference type="NCBI Taxonomy" id="1234261"/>
    <lineage>
        <taxon>Eukaryota</taxon>
        <taxon>Metazoa</taxon>
        <taxon>Spiralia</taxon>
        <taxon>Gnathifera</taxon>
        <taxon>Rotifera</taxon>
        <taxon>Eurotatoria</taxon>
        <taxon>Bdelloidea</taxon>
        <taxon>Philodinida</taxon>
        <taxon>Philodinidae</taxon>
        <taxon>Didymodactylos</taxon>
    </lineage>
</organism>